<evidence type="ECO:0000313" key="3">
    <source>
        <dbReference type="Proteomes" id="UP001187192"/>
    </source>
</evidence>
<organism evidence="2 3">
    <name type="scientific">Ficus carica</name>
    <name type="common">Common fig</name>
    <dbReference type="NCBI Taxonomy" id="3494"/>
    <lineage>
        <taxon>Eukaryota</taxon>
        <taxon>Viridiplantae</taxon>
        <taxon>Streptophyta</taxon>
        <taxon>Embryophyta</taxon>
        <taxon>Tracheophyta</taxon>
        <taxon>Spermatophyta</taxon>
        <taxon>Magnoliopsida</taxon>
        <taxon>eudicotyledons</taxon>
        <taxon>Gunneridae</taxon>
        <taxon>Pentapetalae</taxon>
        <taxon>rosids</taxon>
        <taxon>fabids</taxon>
        <taxon>Rosales</taxon>
        <taxon>Moraceae</taxon>
        <taxon>Ficeae</taxon>
        <taxon>Ficus</taxon>
    </lineage>
</organism>
<evidence type="ECO:0000256" key="1">
    <source>
        <dbReference type="SAM" id="SignalP"/>
    </source>
</evidence>
<dbReference type="Proteomes" id="UP001187192">
    <property type="component" value="Unassembled WGS sequence"/>
</dbReference>
<feature type="chain" id="PRO_5041648289" evidence="1">
    <location>
        <begin position="25"/>
        <end position="172"/>
    </location>
</feature>
<accession>A0AA88DZI4</accession>
<proteinExistence type="predicted"/>
<sequence length="172" mass="18370">MTIFWLSLTLSYFHLFFLLPLNAAARPPRSSGPPRRGLLPLTAAATLSSQQPRRPTLSLLLLPTTSSLLSPSPADAAFSFQEGHCLPLSLLLPPPPSLLGKGSETDGLRRLGRLGILGARVARRTFTTSGAARRMFVMSRAAQRSWAWDSSGGATVHGFGAARGMFARSVAT</sequence>
<comment type="caution">
    <text evidence="2">The sequence shown here is derived from an EMBL/GenBank/DDBJ whole genome shotgun (WGS) entry which is preliminary data.</text>
</comment>
<dbReference type="EMBL" id="BTGU01000117">
    <property type="protein sequence ID" value="GMN61814.1"/>
    <property type="molecule type" value="Genomic_DNA"/>
</dbReference>
<gene>
    <name evidence="2" type="ORF">TIFTF001_030889</name>
</gene>
<protein>
    <submittedName>
        <fullName evidence="2">Uncharacterized protein</fullName>
    </submittedName>
</protein>
<name>A0AA88DZI4_FICCA</name>
<dbReference type="AlphaFoldDB" id="A0AA88DZI4"/>
<keyword evidence="1" id="KW-0732">Signal</keyword>
<reference evidence="2" key="1">
    <citation type="submission" date="2023-07" db="EMBL/GenBank/DDBJ databases">
        <title>draft genome sequence of fig (Ficus carica).</title>
        <authorList>
            <person name="Takahashi T."/>
            <person name="Nishimura K."/>
        </authorList>
    </citation>
    <scope>NUCLEOTIDE SEQUENCE</scope>
</reference>
<evidence type="ECO:0000313" key="2">
    <source>
        <dbReference type="EMBL" id="GMN61814.1"/>
    </source>
</evidence>
<keyword evidence="3" id="KW-1185">Reference proteome</keyword>
<feature type="signal peptide" evidence="1">
    <location>
        <begin position="1"/>
        <end position="24"/>
    </location>
</feature>